<protein>
    <submittedName>
        <fullName evidence="1">Uncharacterized protein</fullName>
    </submittedName>
</protein>
<sequence length="39" mass="4738">MIFLYFLLCKGNVKIKFNCNYLFVEVIQYAAGRTYLRRK</sequence>
<gene>
    <name evidence="1" type="ordered locus">Ctu_21160</name>
</gene>
<dbReference type="HOGENOM" id="CLU_3316966_0_0_6"/>
<evidence type="ECO:0000313" key="2">
    <source>
        <dbReference type="Proteomes" id="UP000002069"/>
    </source>
</evidence>
<reference evidence="1 2" key="1">
    <citation type="journal article" date="2010" name="J. Bacteriol.">
        <title>Complete Genome Sequence of Cronobacter turicensis LMG 23827, a foodborne pathogen causing deaths in neonates.</title>
        <authorList>
            <person name="Stephan R."/>
            <person name="Lehner A."/>
            <person name="Tischler P."/>
            <person name="Rattei T."/>
        </authorList>
    </citation>
    <scope>NUCLEOTIDE SEQUENCE [LARGE SCALE GENOMIC DNA]</scope>
    <source>
        <strain evidence="2">DSM 18703 / CCUG 55852 / LMG 23827 / z3032</strain>
    </source>
</reference>
<keyword evidence="2" id="KW-1185">Reference proteome</keyword>
<reference evidence="2" key="2">
    <citation type="journal article" date="2011" name="J. Bacteriol.">
        <title>Complete genome sequence of Cronobacter turicensis LMG 23827, a food-borne pathogen causing deaths in neonates.</title>
        <authorList>
            <person name="Stephan R."/>
            <person name="Lehner A."/>
            <person name="Tischler P."/>
            <person name="Rattei T."/>
        </authorList>
    </citation>
    <scope>NUCLEOTIDE SEQUENCE [LARGE SCALE GENOMIC DNA]</scope>
    <source>
        <strain evidence="2">DSM 18703 / CCUG 55852 / LMG 23827 / z3032</strain>
    </source>
</reference>
<dbReference type="KEGG" id="ctu:CTU_21160"/>
<organism evidence="1 2">
    <name type="scientific">Cronobacter turicensis (strain DSM 18703 / CCUG 55852 / LMG 23827 / z3032)</name>
    <dbReference type="NCBI Taxonomy" id="693216"/>
    <lineage>
        <taxon>Bacteria</taxon>
        <taxon>Pseudomonadati</taxon>
        <taxon>Pseudomonadota</taxon>
        <taxon>Gammaproteobacteria</taxon>
        <taxon>Enterobacterales</taxon>
        <taxon>Enterobacteriaceae</taxon>
        <taxon>Cronobacter</taxon>
    </lineage>
</organism>
<name>C9Y4B0_CROTZ</name>
<dbReference type="AlphaFoldDB" id="C9Y4B0"/>
<accession>C9Y4B0</accession>
<dbReference type="EMBL" id="FN543093">
    <property type="protein sequence ID" value="CBA30841.1"/>
    <property type="molecule type" value="Genomic_DNA"/>
</dbReference>
<evidence type="ECO:0000313" key="1">
    <source>
        <dbReference type="EMBL" id="CBA30841.1"/>
    </source>
</evidence>
<dbReference type="Proteomes" id="UP000002069">
    <property type="component" value="Chromosome"/>
</dbReference>
<proteinExistence type="predicted"/>